<accession>F8NGI4</accession>
<dbReference type="SUPFAM" id="SSF53187">
    <property type="entry name" value="Zn-dependent exopeptidases"/>
    <property type="match status" value="1"/>
</dbReference>
<name>F8NGI4_SERL9</name>
<dbReference type="AlphaFoldDB" id="F8NGI4"/>
<feature type="binding site" evidence="7">
    <location>
        <position position="173"/>
    </location>
    <ligand>
        <name>Zn(2+)</name>
        <dbReference type="ChEBI" id="CHEBI:29105"/>
        <label>2</label>
    </ligand>
</feature>
<keyword evidence="2" id="KW-0645">Protease</keyword>
<feature type="active site" description="Proton acceptor" evidence="6">
    <location>
        <position position="245"/>
    </location>
</feature>
<dbReference type="EMBL" id="GL945429">
    <property type="protein sequence ID" value="EGO29371.1"/>
    <property type="molecule type" value="Genomic_DNA"/>
</dbReference>
<dbReference type="OrthoDB" id="3064516at2759"/>
<dbReference type="Gene3D" id="3.30.70.360">
    <property type="match status" value="1"/>
</dbReference>
<dbReference type="InterPro" id="IPR011650">
    <property type="entry name" value="Peptidase_M20_dimer"/>
</dbReference>
<keyword evidence="8" id="KW-0472">Membrane</keyword>
<evidence type="ECO:0000256" key="1">
    <source>
        <dbReference type="ARBA" id="ARBA00006247"/>
    </source>
</evidence>
<dbReference type="InterPro" id="IPR036264">
    <property type="entry name" value="Bact_exopeptidase_dim_dom"/>
</dbReference>
<dbReference type="SUPFAM" id="SSF55031">
    <property type="entry name" value="Bacterial exopeptidase dimerisation domain"/>
    <property type="match status" value="1"/>
</dbReference>
<dbReference type="KEGG" id="sla:SERLADRAFT_345842"/>
<dbReference type="HOGENOM" id="CLU_021802_11_0_1"/>
<dbReference type="InterPro" id="IPR047177">
    <property type="entry name" value="Pept_M20A"/>
</dbReference>
<feature type="binding site" evidence="7">
    <location>
        <position position="558"/>
    </location>
    <ligand>
        <name>Zn(2+)</name>
        <dbReference type="ChEBI" id="CHEBI:29105"/>
        <label>1</label>
    </ligand>
</feature>
<feature type="active site" evidence="6">
    <location>
        <position position="175"/>
    </location>
</feature>
<dbReference type="GO" id="GO:0046872">
    <property type="term" value="F:metal ion binding"/>
    <property type="evidence" value="ECO:0007669"/>
    <property type="project" value="UniProtKB-KW"/>
</dbReference>
<evidence type="ECO:0000259" key="9">
    <source>
        <dbReference type="Pfam" id="PF07687"/>
    </source>
</evidence>
<dbReference type="PROSITE" id="PS00758">
    <property type="entry name" value="ARGE_DAPE_CPG2_1"/>
    <property type="match status" value="1"/>
</dbReference>
<feature type="binding site" evidence="7">
    <location>
        <position position="208"/>
    </location>
    <ligand>
        <name>Zn(2+)</name>
        <dbReference type="ChEBI" id="CHEBI:29105"/>
        <label>2</label>
    </ligand>
</feature>
<keyword evidence="3 7" id="KW-0479">Metal-binding</keyword>
<dbReference type="CDD" id="cd05674">
    <property type="entry name" value="M20_yscS"/>
    <property type="match status" value="1"/>
</dbReference>
<evidence type="ECO:0000256" key="8">
    <source>
        <dbReference type="SAM" id="Phobius"/>
    </source>
</evidence>
<comment type="similarity">
    <text evidence="1">Belongs to the peptidase M20A family.</text>
</comment>
<keyword evidence="8" id="KW-1133">Transmembrane helix</keyword>
<dbReference type="GO" id="GO:0004181">
    <property type="term" value="F:metallocarboxypeptidase activity"/>
    <property type="evidence" value="ECO:0007669"/>
    <property type="project" value="InterPro"/>
</dbReference>
<reference evidence="10" key="1">
    <citation type="submission" date="2011-04" db="EMBL/GenBank/DDBJ databases">
        <title>Evolution of plant cell wall degrading machinery underlies the functional diversity of forest fungi.</title>
        <authorList>
            <consortium name="US DOE Joint Genome Institute (JGI-PGF)"/>
            <person name="Eastwood D.C."/>
            <person name="Floudas D."/>
            <person name="Binder M."/>
            <person name="Majcherczyk A."/>
            <person name="Schneider P."/>
            <person name="Aerts A."/>
            <person name="Asiegbu F.O."/>
            <person name="Baker S.E."/>
            <person name="Barry K."/>
            <person name="Bendiksby M."/>
            <person name="Blumentritt M."/>
            <person name="Coutinho P.M."/>
            <person name="Cullen D."/>
            <person name="Cullen D."/>
            <person name="Gathman A."/>
            <person name="Goodell B."/>
            <person name="Henrissat B."/>
            <person name="Ihrmark K."/>
            <person name="Kauserud H."/>
            <person name="Kohler A."/>
            <person name="LaButti K."/>
            <person name="Lapidus A."/>
            <person name="Lavin J.L."/>
            <person name="Lee Y.-H."/>
            <person name="Lindquist E."/>
            <person name="Lilly W."/>
            <person name="Lucas S."/>
            <person name="Morin E."/>
            <person name="Murat C."/>
            <person name="Oguiza J.A."/>
            <person name="Park J."/>
            <person name="Pisabarro A.G."/>
            <person name="Riley R."/>
            <person name="Rosling A."/>
            <person name="Salamov A."/>
            <person name="Schmidt O."/>
            <person name="Schmutz J."/>
            <person name="Skrede I."/>
            <person name="Stenlid J."/>
            <person name="Wiebenga A."/>
            <person name="Xie X."/>
            <person name="Kues U."/>
            <person name="Hibbett D.S."/>
            <person name="Hoffmeister D."/>
            <person name="Hogberg N."/>
            <person name="Martin F."/>
            <person name="Grigoriev I.V."/>
            <person name="Watkinson S.C."/>
        </authorList>
    </citation>
    <scope>NUCLEOTIDE SEQUENCE</scope>
    <source>
        <strain evidence="10">S7.9</strain>
    </source>
</reference>
<gene>
    <name evidence="10" type="ORF">SERLADRAFT_345842</name>
</gene>
<feature type="binding site" evidence="7">
    <location>
        <position position="274"/>
    </location>
    <ligand>
        <name>Zn(2+)</name>
        <dbReference type="ChEBI" id="CHEBI:29105"/>
        <label>2</label>
    </ligand>
</feature>
<dbReference type="Proteomes" id="UP000008064">
    <property type="component" value="Unassembled WGS sequence"/>
</dbReference>
<protein>
    <recommendedName>
        <fullName evidence="9">Peptidase M20 dimerisation domain-containing protein</fullName>
    </recommendedName>
</protein>
<dbReference type="PANTHER" id="PTHR45962">
    <property type="entry name" value="N-FATTY-ACYL-AMINO ACID SYNTHASE/HYDROLASE PM20D1"/>
    <property type="match status" value="1"/>
</dbReference>
<dbReference type="GeneID" id="18809076"/>
<keyword evidence="5 7" id="KW-0862">Zinc</keyword>
<dbReference type="Pfam" id="PF01546">
    <property type="entry name" value="Peptidase_M20"/>
    <property type="match status" value="1"/>
</dbReference>
<dbReference type="FunFam" id="3.40.630.10:FF:000027">
    <property type="entry name" value="N-fatty-acyl-amino acid synthase/hydrolase PM20D1"/>
    <property type="match status" value="1"/>
</dbReference>
<feature type="binding site" evidence="7">
    <location>
        <position position="246"/>
    </location>
    <ligand>
        <name>Zn(2+)</name>
        <dbReference type="ChEBI" id="CHEBI:29105"/>
        <label>1</label>
    </ligand>
</feature>
<sequence>MSDLDKKVQPATELLPGAGYPKQKSKYKSVAIKAGLVAFAFFISAATFSARGASRGSYGVNTDVCSQAAELIPEKNGVIWESSNVRYDTLPFKKRAVKWLGGAIRIPTETYDEMQPVGIDPRWEIFHVFQDYLLEAFPKFHKALKLTKVNTYGLLYEWKGSDASLKPLLLAAHQDVVPVENATLGQWQHEPFSGHFDGEYIWGRGSSDDKHGLIGIMQRRSAIESLLELGFKPTRSVMLAFGFDEEIGGLDGARSLAAVLLERFGPKSFAMLVDEGIGYGTQYGQVFALPGVTEKGFLNIQIDLASPGGHSSVPPPHTSIGMLAKLLVEIEENPFEAHLIRGSPTYKTVQCLAEHGSEMPLAWREVIRLSQYSDEALREAEMLLLQNPIIKSLAGTTQAINLIRGGIKTNALPEQAWAVVNHRISMESSLNETTSRQTDLLRPLASGFNLSYTAFGAFLSEPDVPAYGSLNLSYAPGASMDPAPVSPTDGGAAPYDLLSGTIKAAYNSHRDIEGDDNIVVSPGIMPANTDTRHYWNLTDHIFRYRHVRLGGRLPNNPHTVNEGMLYAILKSDNFIEIIRFFTALVLNADESELI</sequence>
<keyword evidence="8" id="KW-0812">Transmembrane</keyword>
<dbReference type="PIRSF" id="PIRSF037217">
    <property type="entry name" value="Carboxypeptidase_S"/>
    <property type="match status" value="1"/>
</dbReference>
<feature type="transmembrane region" description="Helical" evidence="8">
    <location>
        <begin position="30"/>
        <end position="50"/>
    </location>
</feature>
<dbReference type="PANTHER" id="PTHR45962:SF1">
    <property type="entry name" value="N-FATTY-ACYL-AMINO ACID SYNTHASE_HYDROLASE PM20D1"/>
    <property type="match status" value="1"/>
</dbReference>
<dbReference type="RefSeq" id="XP_007313613.1">
    <property type="nucleotide sequence ID" value="XM_007313551.1"/>
</dbReference>
<evidence type="ECO:0000256" key="2">
    <source>
        <dbReference type="ARBA" id="ARBA00022670"/>
    </source>
</evidence>
<dbReference type="Pfam" id="PF07687">
    <property type="entry name" value="M20_dimer"/>
    <property type="match status" value="1"/>
</dbReference>
<feature type="domain" description="Peptidase M20 dimerisation" evidence="9">
    <location>
        <begin position="293"/>
        <end position="442"/>
    </location>
</feature>
<dbReference type="Gene3D" id="3.40.630.10">
    <property type="entry name" value="Zn peptidases"/>
    <property type="match status" value="1"/>
</dbReference>
<evidence type="ECO:0000313" key="10">
    <source>
        <dbReference type="EMBL" id="EGO29371.1"/>
    </source>
</evidence>
<feature type="binding site" evidence="7">
    <location>
        <position position="208"/>
    </location>
    <ligand>
        <name>Zn(2+)</name>
        <dbReference type="ChEBI" id="CHEBI:29105"/>
        <label>1</label>
    </ligand>
</feature>
<dbReference type="GO" id="GO:0051603">
    <property type="term" value="P:proteolysis involved in protein catabolic process"/>
    <property type="evidence" value="ECO:0007669"/>
    <property type="project" value="TreeGrafter"/>
</dbReference>
<keyword evidence="4" id="KW-0378">Hydrolase</keyword>
<dbReference type="GO" id="GO:0000328">
    <property type="term" value="C:fungal-type vacuole lumen"/>
    <property type="evidence" value="ECO:0007669"/>
    <property type="project" value="TreeGrafter"/>
</dbReference>
<evidence type="ECO:0000256" key="5">
    <source>
        <dbReference type="ARBA" id="ARBA00022833"/>
    </source>
</evidence>
<evidence type="ECO:0000256" key="4">
    <source>
        <dbReference type="ARBA" id="ARBA00022801"/>
    </source>
</evidence>
<proteinExistence type="inferred from homology"/>
<dbReference type="InterPro" id="IPR002933">
    <property type="entry name" value="Peptidase_M20"/>
</dbReference>
<organism>
    <name type="scientific">Serpula lacrymans var. lacrymans (strain S7.9)</name>
    <name type="common">Dry rot fungus</name>
    <dbReference type="NCBI Taxonomy" id="578457"/>
    <lineage>
        <taxon>Eukaryota</taxon>
        <taxon>Fungi</taxon>
        <taxon>Dikarya</taxon>
        <taxon>Basidiomycota</taxon>
        <taxon>Agaricomycotina</taxon>
        <taxon>Agaricomycetes</taxon>
        <taxon>Agaricomycetidae</taxon>
        <taxon>Boletales</taxon>
        <taxon>Coniophorineae</taxon>
        <taxon>Serpulaceae</taxon>
        <taxon>Serpula</taxon>
    </lineage>
</organism>
<evidence type="ECO:0000256" key="6">
    <source>
        <dbReference type="PIRSR" id="PIRSR037217-1"/>
    </source>
</evidence>
<dbReference type="InterPro" id="IPR001261">
    <property type="entry name" value="ArgE/DapE_CS"/>
</dbReference>
<evidence type="ECO:0000256" key="3">
    <source>
        <dbReference type="ARBA" id="ARBA00022723"/>
    </source>
</evidence>
<dbReference type="InterPro" id="IPR017141">
    <property type="entry name" value="Pept_M20_carboxypep"/>
</dbReference>
<evidence type="ECO:0000256" key="7">
    <source>
        <dbReference type="PIRSR" id="PIRSR037217-2"/>
    </source>
</evidence>